<keyword evidence="1" id="KW-0677">Repeat</keyword>
<reference evidence="5 6" key="1">
    <citation type="submission" date="2020-12" db="EMBL/GenBank/DDBJ databases">
        <title>Geomonas sp. Red421, isolated from paddy soil.</title>
        <authorList>
            <person name="Xu Z."/>
            <person name="Zhang Z."/>
            <person name="Masuda Y."/>
            <person name="Itoh H."/>
            <person name="Senoo K."/>
        </authorList>
    </citation>
    <scope>NUCLEOTIDE SEQUENCE [LARGE SCALE GENOMIC DNA]</scope>
    <source>
        <strain evidence="5 6">Red421</strain>
    </source>
</reference>
<evidence type="ECO:0000256" key="4">
    <source>
        <dbReference type="SAM" id="Phobius"/>
    </source>
</evidence>
<comment type="caution">
    <text evidence="5">The sequence shown here is derived from an EMBL/GenBank/DDBJ whole genome shotgun (WGS) entry which is preliminary data.</text>
</comment>
<feature type="transmembrane region" description="Helical" evidence="4">
    <location>
        <begin position="152"/>
        <end position="169"/>
    </location>
</feature>
<evidence type="ECO:0000256" key="1">
    <source>
        <dbReference type="ARBA" id="ARBA00022737"/>
    </source>
</evidence>
<evidence type="ECO:0000256" key="3">
    <source>
        <dbReference type="PROSITE-ProRule" id="PRU00339"/>
    </source>
</evidence>
<dbReference type="RefSeq" id="WP_199390062.1">
    <property type="nucleotide sequence ID" value="NZ_JAEMHL010000008.1"/>
</dbReference>
<dbReference type="Pfam" id="PF13414">
    <property type="entry name" value="TPR_11"/>
    <property type="match status" value="1"/>
</dbReference>
<evidence type="ECO:0000313" key="5">
    <source>
        <dbReference type="EMBL" id="MBJ6751588.1"/>
    </source>
</evidence>
<keyword evidence="4" id="KW-0472">Membrane</keyword>
<keyword evidence="4" id="KW-0812">Transmembrane</keyword>
<keyword evidence="6" id="KW-1185">Reference proteome</keyword>
<dbReference type="Proteomes" id="UP000614714">
    <property type="component" value="Unassembled WGS sequence"/>
</dbReference>
<dbReference type="InterPro" id="IPR052346">
    <property type="entry name" value="O-mannosyl-transferase_TMTC"/>
</dbReference>
<proteinExistence type="predicted"/>
<keyword evidence="4" id="KW-1133">Transmembrane helix</keyword>
<evidence type="ECO:0000256" key="2">
    <source>
        <dbReference type="ARBA" id="ARBA00022803"/>
    </source>
</evidence>
<feature type="transmembrane region" description="Helical" evidence="4">
    <location>
        <begin position="205"/>
        <end position="222"/>
    </location>
</feature>
<feature type="repeat" description="TPR" evidence="3">
    <location>
        <begin position="476"/>
        <end position="509"/>
    </location>
</feature>
<dbReference type="PANTHER" id="PTHR44227">
    <property type="match status" value="1"/>
</dbReference>
<keyword evidence="2 3" id="KW-0802">TPR repeat</keyword>
<feature type="transmembrane region" description="Helical" evidence="4">
    <location>
        <begin position="308"/>
        <end position="331"/>
    </location>
</feature>
<feature type="transmembrane region" description="Helical" evidence="4">
    <location>
        <begin position="376"/>
        <end position="394"/>
    </location>
</feature>
<dbReference type="EMBL" id="JAEMHL010000008">
    <property type="protein sequence ID" value="MBJ6751588.1"/>
    <property type="molecule type" value="Genomic_DNA"/>
</dbReference>
<feature type="transmembrane region" description="Helical" evidence="4">
    <location>
        <begin position="91"/>
        <end position="109"/>
    </location>
</feature>
<feature type="transmembrane region" description="Helical" evidence="4">
    <location>
        <begin position="121"/>
        <end position="140"/>
    </location>
</feature>
<dbReference type="PROSITE" id="PS50293">
    <property type="entry name" value="TPR_REGION"/>
    <property type="match status" value="1"/>
</dbReference>
<dbReference type="SUPFAM" id="SSF48452">
    <property type="entry name" value="TPR-like"/>
    <property type="match status" value="1"/>
</dbReference>
<dbReference type="InterPro" id="IPR019734">
    <property type="entry name" value="TPR_rpt"/>
</dbReference>
<gene>
    <name evidence="5" type="ORF">JFN91_15340</name>
</gene>
<dbReference type="Gene3D" id="1.25.40.10">
    <property type="entry name" value="Tetratricopeptide repeat domain"/>
    <property type="match status" value="1"/>
</dbReference>
<feature type="repeat" description="TPR" evidence="3">
    <location>
        <begin position="510"/>
        <end position="543"/>
    </location>
</feature>
<feature type="transmembrane region" description="Helical" evidence="4">
    <location>
        <begin position="343"/>
        <end position="364"/>
    </location>
</feature>
<accession>A0ABS0YGY2</accession>
<dbReference type="InterPro" id="IPR011990">
    <property type="entry name" value="TPR-like_helical_dom_sf"/>
</dbReference>
<feature type="transmembrane region" description="Helical" evidence="4">
    <location>
        <begin position="229"/>
        <end position="248"/>
    </location>
</feature>
<evidence type="ECO:0000313" key="6">
    <source>
        <dbReference type="Proteomes" id="UP000614714"/>
    </source>
</evidence>
<name>A0ABS0YGY2_9BACT</name>
<dbReference type="SMART" id="SM00028">
    <property type="entry name" value="TPR"/>
    <property type="match status" value="4"/>
</dbReference>
<feature type="transmembrane region" description="Helical" evidence="4">
    <location>
        <begin position="401"/>
        <end position="419"/>
    </location>
</feature>
<dbReference type="PROSITE" id="PS50005">
    <property type="entry name" value="TPR"/>
    <property type="match status" value="3"/>
</dbReference>
<feature type="repeat" description="TPR" evidence="3">
    <location>
        <begin position="544"/>
        <end position="577"/>
    </location>
</feature>
<sequence length="594" mass="65914">MSNKSLWSRLPLHLFLVAAVGLIAYSNSFHVPFIFDDEGSIVTNNVIKNLHRFLYDDGYIYNPRRFLGYLTVALNYRFGALDVTGYHVVNLAIHIGTAMLTYLLARLTLATPTLRREDDVTAASWFIPLFAALLFVAHPVQTQAVTYVIQRLASLATLFFVASIASYAKARLLQEESGRPFAVKPVCFYVLAVAAAGCAMKCKEIAFTLPFVVVLYEFLFFRMTAAKKVLFLLPVCLTVLIVPLSLLGTNKPIGQLISDVTAVTRVDSELSRLDYLFTQFPVIATYLRLLVLPVRQNLDYDFPVYHSLASLPVLFSLLLLLVLFGTALFLWQRSRDPQAAPELRLISFGILWFFITISVESSLIPIADVIFEHRVYLPSVGAFIAVAALVSLCFKRTVSRSIVATACAVVVALTATTFARNQVWGTELSLWGDTAQKSPQKARPHYNVALALEKSGRLDESLQQALIATRLSPKEANPYNLIGTIFGKKGDYDQAIAALSQAVKLDPTLAEAQVNLGDAYRLKRMLPQAMEQYQAAMKQRPTDASIYHKIGITFALQQNLPKAAVFFQCAASLDPSTPQYRLDLMRAQAGSMVK</sequence>
<dbReference type="PANTHER" id="PTHR44227:SF3">
    <property type="entry name" value="PROTEIN O-MANNOSYL-TRANSFERASE TMTC4"/>
    <property type="match status" value="1"/>
</dbReference>
<organism evidence="5 6">
    <name type="scientific">Geomonas anaerohicana</name>
    <dbReference type="NCBI Taxonomy" id="2798583"/>
    <lineage>
        <taxon>Bacteria</taxon>
        <taxon>Pseudomonadati</taxon>
        <taxon>Thermodesulfobacteriota</taxon>
        <taxon>Desulfuromonadia</taxon>
        <taxon>Geobacterales</taxon>
        <taxon>Geobacteraceae</taxon>
        <taxon>Geomonas</taxon>
    </lineage>
</organism>
<feature type="transmembrane region" description="Helical" evidence="4">
    <location>
        <begin position="181"/>
        <end position="199"/>
    </location>
</feature>
<protein>
    <submittedName>
        <fullName evidence="5">Tetratricopeptide repeat protein</fullName>
    </submittedName>
</protein>